<dbReference type="Proteomes" id="UP000501690">
    <property type="component" value="Linkage Group LG3"/>
</dbReference>
<name>A0A4D6LGL3_VIGUN</name>
<feature type="coiled-coil region" evidence="1">
    <location>
        <begin position="251"/>
        <end position="313"/>
    </location>
</feature>
<evidence type="ECO:0000256" key="1">
    <source>
        <dbReference type="SAM" id="Coils"/>
    </source>
</evidence>
<keyword evidence="3" id="KW-1185">Reference proteome</keyword>
<sequence length="391" mass="43799">MEKTTGLREDPPEELAESIWLVKAGYRGARKDIVALERVSVVDCVCHGQEGATEEFFYMYMFHFSQLRFECCVELCTYSHLCTLFSISSILGPRVPQPSYHLYVGRTDNPWGYKDMNKEKLSVADREVVDTLMKSYGIGWEDEFEALHKEKAAKAKAAGSIEVPNLREPLVEVDVDVHGGSKRKVELPARTGGGKDVKKVRVALLGPGSSSDVKGLEAGLIELPKIVVHRNLEINLSESLRELNECNGSRVEELMEELKVQADKHAEEKAAWKKAREEWLEEKKRISELEADYDELKEKNGGLELELEDLKGCIIQEHINGFQKCLRQAAFFYKDIDVSDARFDVNKDVVDGELVSEAGSSPEEQADKMAEGLDANVDDVVVVENANEGTT</sequence>
<gene>
    <name evidence="2" type="ORF">DEO72_LG3g2001</name>
</gene>
<organism evidence="2 3">
    <name type="scientific">Vigna unguiculata</name>
    <name type="common">Cowpea</name>
    <dbReference type="NCBI Taxonomy" id="3917"/>
    <lineage>
        <taxon>Eukaryota</taxon>
        <taxon>Viridiplantae</taxon>
        <taxon>Streptophyta</taxon>
        <taxon>Embryophyta</taxon>
        <taxon>Tracheophyta</taxon>
        <taxon>Spermatophyta</taxon>
        <taxon>Magnoliopsida</taxon>
        <taxon>eudicotyledons</taxon>
        <taxon>Gunneridae</taxon>
        <taxon>Pentapetalae</taxon>
        <taxon>rosids</taxon>
        <taxon>fabids</taxon>
        <taxon>Fabales</taxon>
        <taxon>Fabaceae</taxon>
        <taxon>Papilionoideae</taxon>
        <taxon>50 kb inversion clade</taxon>
        <taxon>NPAAA clade</taxon>
        <taxon>indigoferoid/millettioid clade</taxon>
        <taxon>Phaseoleae</taxon>
        <taxon>Vigna</taxon>
    </lineage>
</organism>
<protein>
    <submittedName>
        <fullName evidence="2">Uncharacterized protein</fullName>
    </submittedName>
</protein>
<evidence type="ECO:0000313" key="3">
    <source>
        <dbReference type="Proteomes" id="UP000501690"/>
    </source>
</evidence>
<accession>A0A4D6LGL3</accession>
<proteinExistence type="predicted"/>
<reference evidence="2 3" key="1">
    <citation type="submission" date="2019-04" db="EMBL/GenBank/DDBJ databases">
        <title>An improved genome assembly and genetic linkage map for asparagus bean, Vigna unguiculata ssp. sesquipedialis.</title>
        <authorList>
            <person name="Xia Q."/>
            <person name="Zhang R."/>
            <person name="Dong Y."/>
        </authorList>
    </citation>
    <scope>NUCLEOTIDE SEQUENCE [LARGE SCALE GENOMIC DNA]</scope>
    <source>
        <tissue evidence="2">Leaf</tissue>
    </source>
</reference>
<dbReference type="AlphaFoldDB" id="A0A4D6LGL3"/>
<keyword evidence="1" id="KW-0175">Coiled coil</keyword>
<evidence type="ECO:0000313" key="2">
    <source>
        <dbReference type="EMBL" id="QCD87465.1"/>
    </source>
</evidence>
<dbReference type="EMBL" id="CP039347">
    <property type="protein sequence ID" value="QCD87465.1"/>
    <property type="molecule type" value="Genomic_DNA"/>
</dbReference>